<reference evidence="2 3" key="1">
    <citation type="submission" date="2024-02" db="EMBL/GenBank/DDBJ databases">
        <title>Discinaceae phylogenomics.</title>
        <authorList>
            <person name="Dirks A.C."/>
            <person name="James T.Y."/>
        </authorList>
    </citation>
    <scope>NUCLEOTIDE SEQUENCE [LARGE SCALE GENOMIC DNA]</scope>
    <source>
        <strain evidence="2 3">ACD0624</strain>
    </source>
</reference>
<feature type="region of interest" description="Disordered" evidence="1">
    <location>
        <begin position="1"/>
        <end position="43"/>
    </location>
</feature>
<keyword evidence="3" id="KW-1185">Reference proteome</keyword>
<name>A0ABR3GDU0_9PEZI</name>
<comment type="caution">
    <text evidence="2">The sequence shown here is derived from an EMBL/GenBank/DDBJ whole genome shotgun (WGS) entry which is preliminary data.</text>
</comment>
<gene>
    <name evidence="2" type="ORF">Q9L58_007039</name>
</gene>
<proteinExistence type="predicted"/>
<dbReference type="EMBL" id="JBBBZM010000106">
    <property type="protein sequence ID" value="KAL0634021.1"/>
    <property type="molecule type" value="Genomic_DNA"/>
</dbReference>
<evidence type="ECO:0000256" key="1">
    <source>
        <dbReference type="SAM" id="MobiDB-lite"/>
    </source>
</evidence>
<protein>
    <submittedName>
        <fullName evidence="2">Uncharacterized protein</fullName>
    </submittedName>
</protein>
<organism evidence="2 3">
    <name type="scientific">Discina gigas</name>
    <dbReference type="NCBI Taxonomy" id="1032678"/>
    <lineage>
        <taxon>Eukaryota</taxon>
        <taxon>Fungi</taxon>
        <taxon>Dikarya</taxon>
        <taxon>Ascomycota</taxon>
        <taxon>Pezizomycotina</taxon>
        <taxon>Pezizomycetes</taxon>
        <taxon>Pezizales</taxon>
        <taxon>Discinaceae</taxon>
        <taxon>Discina</taxon>
    </lineage>
</organism>
<sequence length="151" mass="16273">MGPGRVPLPRRIAVQAAPKEPHDRTAEETDSENGYSDDSADGTGRNFFRVIAAREDAIDGKLSAGFSARQQFVQTTFPKRDESSSTFRAQVPFPAKTPGTLVAVAVAVILEVVRKAIDELVALVLVPATGTESLVLILPNSSRKLCDEPRK</sequence>
<evidence type="ECO:0000313" key="2">
    <source>
        <dbReference type="EMBL" id="KAL0634021.1"/>
    </source>
</evidence>
<dbReference type="Proteomes" id="UP001447188">
    <property type="component" value="Unassembled WGS sequence"/>
</dbReference>
<evidence type="ECO:0000313" key="3">
    <source>
        <dbReference type="Proteomes" id="UP001447188"/>
    </source>
</evidence>
<accession>A0ABR3GDU0</accession>